<dbReference type="InterPro" id="IPR050266">
    <property type="entry name" value="AB_hydrolase_sf"/>
</dbReference>
<dbReference type="SUPFAM" id="SSF53474">
    <property type="entry name" value="alpha/beta-Hydrolases"/>
    <property type="match status" value="1"/>
</dbReference>
<feature type="chain" id="PRO_5004554521" description="AB hydrolase-1 domain-containing protein" evidence="2">
    <location>
        <begin position="29"/>
        <end position="335"/>
    </location>
</feature>
<proteinExistence type="predicted"/>
<feature type="signal peptide" evidence="2">
    <location>
        <begin position="1"/>
        <end position="28"/>
    </location>
</feature>
<keyword evidence="2" id="KW-0732">Signal</keyword>
<dbReference type="Proteomes" id="UP000011682">
    <property type="component" value="Unassembled WGS sequence"/>
</dbReference>
<evidence type="ECO:0000259" key="3">
    <source>
        <dbReference type="Pfam" id="PF12697"/>
    </source>
</evidence>
<evidence type="ECO:0000313" key="4">
    <source>
        <dbReference type="EMBL" id="EPX58981.1"/>
    </source>
</evidence>
<comment type="caution">
    <text evidence="4">The sequence shown here is derived from an EMBL/GenBank/DDBJ whole genome shotgun (WGS) entry which is preliminary data.</text>
</comment>
<dbReference type="Gene3D" id="3.40.50.1820">
    <property type="entry name" value="alpha/beta hydrolase"/>
    <property type="match status" value="1"/>
</dbReference>
<sequence length="335" mass="37237">MKSTVRWMSMWMALVVAGLCLVPARAAAVDADAETGAWGGIKVERRTFPVRLSDGHVYNLVGYLYYQGSLKNKPVQILVHGITYNHNYWDLPEVNRQDYSYARYMARQHYAVLALDLLGTGESDKPDGDFLDLSESASSLHQVVQRLKATAARNTFETILYVGHSNGALTITYAQAYYRDAQAVVLTGWLNTYHPLPVGDDVFGPLLAQGPYVQVPPELRTALFYSPRNADPAVIARDNAEADFVPRGQLVDLFTLLKNPEPIPAEKINVPIMVQLGEFDAVAPAAYAAQEARAYPRSPYVFVDKVDDVGHAVNGHRNRLRSWAMIALWLRLVGC</sequence>
<gene>
    <name evidence="4" type="ORF">D187_003358</name>
</gene>
<dbReference type="InterPro" id="IPR000073">
    <property type="entry name" value="AB_hydrolase_1"/>
</dbReference>
<evidence type="ECO:0000256" key="2">
    <source>
        <dbReference type="SAM" id="SignalP"/>
    </source>
</evidence>
<dbReference type="RefSeq" id="WP_002643425.1">
    <property type="nucleotide sequence ID" value="NZ_ANAH02000020.1"/>
</dbReference>
<feature type="domain" description="AB hydrolase-1" evidence="3">
    <location>
        <begin position="77"/>
        <end position="316"/>
    </location>
</feature>
<accession>S9P730</accession>
<dbReference type="PANTHER" id="PTHR43798:SF31">
    <property type="entry name" value="AB HYDROLASE SUPERFAMILY PROTEIN YCLE"/>
    <property type="match status" value="1"/>
</dbReference>
<reference evidence="4" key="1">
    <citation type="submission" date="2013-05" db="EMBL/GenBank/DDBJ databases">
        <title>Genome assembly of Cystobacter fuscus DSM 2262.</title>
        <authorList>
            <person name="Sharma G."/>
            <person name="Khatri I."/>
            <person name="Kaur C."/>
            <person name="Mayilraj S."/>
            <person name="Subramanian S."/>
        </authorList>
    </citation>
    <scope>NUCLEOTIDE SEQUENCE [LARGE SCALE GENOMIC DNA]</scope>
    <source>
        <strain evidence="4">DSM 2262</strain>
    </source>
</reference>
<dbReference type="EMBL" id="ANAH02000020">
    <property type="protein sequence ID" value="EPX58981.1"/>
    <property type="molecule type" value="Genomic_DNA"/>
</dbReference>
<dbReference type="eggNOG" id="COG1073">
    <property type="taxonomic scope" value="Bacteria"/>
</dbReference>
<dbReference type="GO" id="GO:0016787">
    <property type="term" value="F:hydrolase activity"/>
    <property type="evidence" value="ECO:0007669"/>
    <property type="project" value="UniProtKB-KW"/>
</dbReference>
<keyword evidence="1" id="KW-0378">Hydrolase</keyword>
<dbReference type="Pfam" id="PF12697">
    <property type="entry name" value="Abhydrolase_6"/>
    <property type="match status" value="1"/>
</dbReference>
<dbReference type="PANTHER" id="PTHR43798">
    <property type="entry name" value="MONOACYLGLYCEROL LIPASE"/>
    <property type="match status" value="1"/>
</dbReference>
<evidence type="ECO:0000256" key="1">
    <source>
        <dbReference type="ARBA" id="ARBA00022801"/>
    </source>
</evidence>
<dbReference type="GO" id="GO:0016020">
    <property type="term" value="C:membrane"/>
    <property type="evidence" value="ECO:0007669"/>
    <property type="project" value="TreeGrafter"/>
</dbReference>
<keyword evidence="5" id="KW-1185">Reference proteome</keyword>
<dbReference type="InterPro" id="IPR029058">
    <property type="entry name" value="AB_hydrolase_fold"/>
</dbReference>
<protein>
    <recommendedName>
        <fullName evidence="3">AB hydrolase-1 domain-containing protein</fullName>
    </recommendedName>
</protein>
<organism evidence="4 5">
    <name type="scientific">Cystobacter fuscus (strain ATCC 25194 / DSM 2262 / NBRC 100088 / M29)</name>
    <dbReference type="NCBI Taxonomy" id="1242864"/>
    <lineage>
        <taxon>Bacteria</taxon>
        <taxon>Pseudomonadati</taxon>
        <taxon>Myxococcota</taxon>
        <taxon>Myxococcia</taxon>
        <taxon>Myxococcales</taxon>
        <taxon>Cystobacterineae</taxon>
        <taxon>Archangiaceae</taxon>
        <taxon>Cystobacter</taxon>
    </lineage>
</organism>
<dbReference type="AlphaFoldDB" id="S9P730"/>
<evidence type="ECO:0000313" key="5">
    <source>
        <dbReference type="Proteomes" id="UP000011682"/>
    </source>
</evidence>
<name>S9P730_CYSF2</name>